<dbReference type="Pfam" id="PF00309">
    <property type="entry name" value="Sigma54_AID"/>
    <property type="match status" value="1"/>
</dbReference>
<keyword evidence="3" id="KW-0808">Transferase</keyword>
<evidence type="ECO:0000259" key="9">
    <source>
        <dbReference type="Pfam" id="PF04552"/>
    </source>
</evidence>
<evidence type="ECO:0000256" key="4">
    <source>
        <dbReference type="ARBA" id="ARBA00022695"/>
    </source>
</evidence>
<keyword evidence="8" id="KW-0804">Transcription</keyword>
<accession>A0A1H3BMG6</accession>
<dbReference type="InterPro" id="IPR000394">
    <property type="entry name" value="RNA_pol_sigma_54"/>
</dbReference>
<evidence type="ECO:0000256" key="1">
    <source>
        <dbReference type="ARBA" id="ARBA00008798"/>
    </source>
</evidence>
<evidence type="ECO:0000313" key="12">
    <source>
        <dbReference type="Proteomes" id="UP000198647"/>
    </source>
</evidence>
<sequence length="423" mass="49086">MELHLEMKQTNQLKMTPQLQQSLHLLQMSSQDLREYIEQEAMENPWIDLREPSYAASPPGDWNNSPLYKYEPEPCLHDYLLQQLPFLPCNEKEKKLIRHFIFHLDDNGYLQESSDDLAVEYKITGKSVENCLTLLQTLEPAGIGARTLQECLSLQARRFFPEDRELSILISRYLPYAAEEPARLKTLLNLDWRQLDLCLDRLKSLHPKPGLAIGSARSDVLIPDIYTTKEDDYHISLNRQIVPELNMNEEYKQMMKAHKEAVSFLKEKYRTFQWLKKSVEQRQWTILAIAEEVFRCQPTMVSEGTRSLSPLTRKEVASRLGIHESTVSRAVRNKVIQTPSGTFYLEEFFPSRTKLGSSSAAIKSSLQQFIVKEDPLRPLSDQKLVHLLVRDGYHVSRRTVAKYRELLNIPPSVKRKKISLTCQ</sequence>
<dbReference type="PANTHER" id="PTHR32248:SF4">
    <property type="entry name" value="RNA POLYMERASE SIGMA-54 FACTOR"/>
    <property type="match status" value="1"/>
</dbReference>
<reference evidence="11 12" key="1">
    <citation type="submission" date="2016-10" db="EMBL/GenBank/DDBJ databases">
        <authorList>
            <person name="Varghese N."/>
            <person name="Submissions S."/>
        </authorList>
    </citation>
    <scope>NUCLEOTIDE SEQUENCE [LARGE SCALE GENOMIC DNA]</scope>
    <source>
        <strain evidence="11 12">DSM 20748</strain>
    </source>
</reference>
<dbReference type="InterPro" id="IPR007634">
    <property type="entry name" value="RNA_pol_sigma_54_DNA-bd"/>
</dbReference>
<dbReference type="PROSITE" id="PS00718">
    <property type="entry name" value="SIGMA54_2"/>
    <property type="match status" value="1"/>
</dbReference>
<keyword evidence="2" id="KW-0240">DNA-directed RNA polymerase</keyword>
<keyword evidence="12" id="KW-1185">Reference proteome</keyword>
<feature type="domain" description="RNA polymerase sigma factor 54 core-binding" evidence="10">
    <location>
        <begin position="73"/>
        <end position="251"/>
    </location>
</feature>
<dbReference type="PIRSF" id="PIRSF000774">
    <property type="entry name" value="RpoN"/>
    <property type="match status" value="1"/>
</dbReference>
<comment type="caution">
    <text evidence="11">The sequence shown here is derived from an EMBL/GenBank/DDBJ whole genome shotgun (WGS) entry which is preliminary data.</text>
</comment>
<evidence type="ECO:0000259" key="10">
    <source>
        <dbReference type="Pfam" id="PF04963"/>
    </source>
</evidence>
<evidence type="ECO:0000256" key="3">
    <source>
        <dbReference type="ARBA" id="ARBA00022679"/>
    </source>
</evidence>
<evidence type="ECO:0000256" key="8">
    <source>
        <dbReference type="ARBA" id="ARBA00023163"/>
    </source>
</evidence>
<evidence type="ECO:0000256" key="2">
    <source>
        <dbReference type="ARBA" id="ARBA00022478"/>
    </source>
</evidence>
<gene>
    <name evidence="11" type="ORF">SAMN04488081_0499</name>
</gene>
<feature type="domain" description="RNA polymerase sigma factor 54 DNA-binding" evidence="9">
    <location>
        <begin position="263"/>
        <end position="417"/>
    </location>
</feature>
<proteinExistence type="inferred from homology"/>
<evidence type="ECO:0000256" key="5">
    <source>
        <dbReference type="ARBA" id="ARBA00023015"/>
    </source>
</evidence>
<comment type="similarity">
    <text evidence="1">Belongs to the sigma-54 factor family.</text>
</comment>
<dbReference type="Gene3D" id="1.10.10.1330">
    <property type="entry name" value="RNA polymerase sigma-54 factor, core-binding domain"/>
    <property type="match status" value="1"/>
</dbReference>
<dbReference type="NCBIfam" id="TIGR02395">
    <property type="entry name" value="rpoN_sigma"/>
    <property type="match status" value="1"/>
</dbReference>
<dbReference type="RefSeq" id="WP_093105335.1">
    <property type="nucleotide sequence ID" value="NZ_FNOS01000001.1"/>
</dbReference>
<protein>
    <submittedName>
        <fullName evidence="11">RNA polymerase, sigma 54 subunit, RpoN/SigL</fullName>
    </submittedName>
</protein>
<dbReference type="PANTHER" id="PTHR32248">
    <property type="entry name" value="RNA POLYMERASE SIGMA-54 FACTOR"/>
    <property type="match status" value="1"/>
</dbReference>
<evidence type="ECO:0000313" key="11">
    <source>
        <dbReference type="EMBL" id="SDX43113.1"/>
    </source>
</evidence>
<dbReference type="EMBL" id="FNOS01000001">
    <property type="protein sequence ID" value="SDX43113.1"/>
    <property type="molecule type" value="Genomic_DNA"/>
</dbReference>
<dbReference type="Proteomes" id="UP000198647">
    <property type="component" value="Unassembled WGS sequence"/>
</dbReference>
<evidence type="ECO:0000256" key="6">
    <source>
        <dbReference type="ARBA" id="ARBA00023082"/>
    </source>
</evidence>
<dbReference type="PRINTS" id="PR00045">
    <property type="entry name" value="SIGMA54FCT"/>
</dbReference>
<organism evidence="11 12">
    <name type="scientific">Salimicrobium album</name>
    <dbReference type="NCBI Taxonomy" id="50717"/>
    <lineage>
        <taxon>Bacteria</taxon>
        <taxon>Bacillati</taxon>
        <taxon>Bacillota</taxon>
        <taxon>Bacilli</taxon>
        <taxon>Bacillales</taxon>
        <taxon>Bacillaceae</taxon>
        <taxon>Salimicrobium</taxon>
    </lineage>
</organism>
<dbReference type="Pfam" id="PF04552">
    <property type="entry name" value="Sigma54_DBD"/>
    <property type="match status" value="1"/>
</dbReference>
<dbReference type="Gene3D" id="1.10.10.60">
    <property type="entry name" value="Homeodomain-like"/>
    <property type="match status" value="1"/>
</dbReference>
<keyword evidence="7" id="KW-0238">DNA-binding</keyword>
<dbReference type="InterPro" id="IPR038709">
    <property type="entry name" value="RpoN_core-bd_sf"/>
</dbReference>
<name>A0A1H3BMG6_9BACI</name>
<dbReference type="PROSITE" id="PS50044">
    <property type="entry name" value="SIGMA54_3"/>
    <property type="match status" value="1"/>
</dbReference>
<dbReference type="InterPro" id="IPR007046">
    <property type="entry name" value="RNA_pol_sigma_54_core-bd"/>
</dbReference>
<dbReference type="Pfam" id="PF04963">
    <property type="entry name" value="Sigma54_CBD"/>
    <property type="match status" value="1"/>
</dbReference>
<keyword evidence="5" id="KW-0805">Transcription regulation</keyword>
<evidence type="ECO:0000256" key="7">
    <source>
        <dbReference type="ARBA" id="ARBA00023125"/>
    </source>
</evidence>
<keyword evidence="4" id="KW-0548">Nucleotidyltransferase</keyword>
<keyword evidence="6" id="KW-0731">Sigma factor</keyword>